<feature type="transmembrane region" description="Helical" evidence="1">
    <location>
        <begin position="42"/>
        <end position="63"/>
    </location>
</feature>
<feature type="transmembrane region" description="Helical" evidence="1">
    <location>
        <begin position="75"/>
        <end position="102"/>
    </location>
</feature>
<feature type="transmembrane region" description="Helical" evidence="1">
    <location>
        <begin position="337"/>
        <end position="359"/>
    </location>
</feature>
<evidence type="ECO:0000313" key="3">
    <source>
        <dbReference type="Proteomes" id="UP000518681"/>
    </source>
</evidence>
<feature type="transmembrane region" description="Helical" evidence="1">
    <location>
        <begin position="390"/>
        <end position="411"/>
    </location>
</feature>
<keyword evidence="1" id="KW-1133">Transmembrane helix</keyword>
<keyword evidence="1" id="KW-0812">Transmembrane</keyword>
<gene>
    <name evidence="2" type="ORF">GGD69_001614</name>
</gene>
<feature type="transmembrane region" description="Helical" evidence="1">
    <location>
        <begin position="169"/>
        <end position="186"/>
    </location>
</feature>
<keyword evidence="1" id="KW-0472">Membrane</keyword>
<accession>A0AAW3UQH2</accession>
<reference evidence="2 3" key="1">
    <citation type="submission" date="2020-08" db="EMBL/GenBank/DDBJ databases">
        <title>Genomic Encyclopedia of Type Strains, Phase IV (KMG-V): Genome sequencing to study the core and pangenomes of soil and plant-associated prokaryotes.</title>
        <authorList>
            <person name="Whitman W."/>
        </authorList>
    </citation>
    <scope>NUCLEOTIDE SEQUENCE [LARGE SCALE GENOMIC DNA]</scope>
    <source>
        <strain evidence="2 3">SEMIA 4013</strain>
    </source>
</reference>
<dbReference type="EMBL" id="JACIIK010000003">
    <property type="protein sequence ID" value="MBB6200765.1"/>
    <property type="molecule type" value="Genomic_DNA"/>
</dbReference>
<evidence type="ECO:0000313" key="2">
    <source>
        <dbReference type="EMBL" id="MBB6200765.1"/>
    </source>
</evidence>
<proteinExistence type="predicted"/>
<dbReference type="AlphaFoldDB" id="A0AAW3UQH2"/>
<evidence type="ECO:0000256" key="1">
    <source>
        <dbReference type="SAM" id="Phobius"/>
    </source>
</evidence>
<protein>
    <recommendedName>
        <fullName evidence="4">Membrane protein involved in the export of O-antigen and teichoic acid</fullName>
    </recommendedName>
</protein>
<evidence type="ECO:0008006" key="4">
    <source>
        <dbReference type="Google" id="ProtNLM"/>
    </source>
</evidence>
<comment type="caution">
    <text evidence="2">The sequence shown here is derived from an EMBL/GenBank/DDBJ whole genome shotgun (WGS) entry which is preliminary data.</text>
</comment>
<name>A0AAW3UQH2_9BURK</name>
<feature type="transmembrane region" description="Helical" evidence="1">
    <location>
        <begin position="108"/>
        <end position="129"/>
    </location>
</feature>
<organism evidence="2 3">
    <name type="scientific">Paraburkholderia fungorum</name>
    <dbReference type="NCBI Taxonomy" id="134537"/>
    <lineage>
        <taxon>Bacteria</taxon>
        <taxon>Pseudomonadati</taxon>
        <taxon>Pseudomonadota</taxon>
        <taxon>Betaproteobacteria</taxon>
        <taxon>Burkholderiales</taxon>
        <taxon>Burkholderiaceae</taxon>
        <taxon>Paraburkholderia</taxon>
    </lineage>
</organism>
<dbReference type="RefSeq" id="WP_183797374.1">
    <property type="nucleotide sequence ID" value="NZ_JACIII010000004.1"/>
</dbReference>
<dbReference type="Proteomes" id="UP000518681">
    <property type="component" value="Unassembled WGS sequence"/>
</dbReference>
<feature type="transmembrane region" description="Helical" evidence="1">
    <location>
        <begin position="366"/>
        <end position="384"/>
    </location>
</feature>
<feature type="transmembrane region" description="Helical" evidence="1">
    <location>
        <begin position="136"/>
        <end position="157"/>
    </location>
</feature>
<feature type="transmembrane region" description="Helical" evidence="1">
    <location>
        <begin position="298"/>
        <end position="317"/>
    </location>
</feature>
<feature type="transmembrane region" description="Helical" evidence="1">
    <location>
        <begin position="7"/>
        <end position="30"/>
    </location>
</feature>
<sequence length="440" mass="47590">MADMKRDVVYIMLASALPAFGNFVAVALALRFLDAAWLGKSYALMAFFFVAIDLFNFGSPRIFTIEKVRSQVSTLIFLDCLSAIGSTVVFATVGTLLARYGLFAPTQLWIVMVLAPACYGLSHFSLGILRFYGRSGTICAISTVSALSRVLILVLLIKRRSLDVYLPDLLLLVEAFYGVMLLVAYLHSLGRGAPHDSDFFHPEAGKFSFRTFNYKAFFVQNHKEILGSWYGNAIFSGAKHIDIMIVTFVIGPAAGSLYRGVKSVHNLAFNCGQGVALVLSGGFKRLMAALLILPRGRTVAATMAFIVALLSVASWFACRIQLFPIAALGSYAVQFEFMFIAFLGAVLIFACRVLSLLVFSTNRKSFVVVSTLDVGASLLFVSAFSYGLGLIGALTGIVIAGALVLTLSLIISIRAASRSLGTIQPPDTPVIGNWRGSLQE</sequence>